<dbReference type="InterPro" id="IPR013783">
    <property type="entry name" value="Ig-like_fold"/>
</dbReference>
<evidence type="ECO:0000313" key="3">
    <source>
        <dbReference type="Proteomes" id="UP000176639"/>
    </source>
</evidence>
<name>A0A1F5B156_9BACT</name>
<keyword evidence="1" id="KW-0472">Membrane</keyword>
<accession>A0A1F5B156</accession>
<reference evidence="2 3" key="1">
    <citation type="journal article" date="2016" name="Nat. Commun.">
        <title>Thousands of microbial genomes shed light on interconnected biogeochemical processes in an aquifer system.</title>
        <authorList>
            <person name="Anantharaman K."/>
            <person name="Brown C.T."/>
            <person name="Hug L.A."/>
            <person name="Sharon I."/>
            <person name="Castelle C.J."/>
            <person name="Probst A.J."/>
            <person name="Thomas B.C."/>
            <person name="Singh A."/>
            <person name="Wilkins M.J."/>
            <person name="Karaoz U."/>
            <person name="Brodie E.L."/>
            <person name="Williams K.H."/>
            <person name="Hubbard S.S."/>
            <person name="Banfield J.F."/>
        </authorList>
    </citation>
    <scope>NUCLEOTIDE SEQUENCE [LARGE SCALE GENOMIC DNA]</scope>
</reference>
<dbReference type="Gene3D" id="2.60.40.10">
    <property type="entry name" value="Immunoglobulins"/>
    <property type="match status" value="1"/>
</dbReference>
<protein>
    <submittedName>
        <fullName evidence="2">Uncharacterized protein</fullName>
    </submittedName>
</protein>
<organism evidence="2 3">
    <name type="scientific">Candidatus Azambacteria bacterium RBG_16_47_10</name>
    <dbReference type="NCBI Taxonomy" id="1797292"/>
    <lineage>
        <taxon>Bacteria</taxon>
        <taxon>Candidatus Azamiibacteriota</taxon>
    </lineage>
</organism>
<evidence type="ECO:0000313" key="2">
    <source>
        <dbReference type="EMBL" id="OGD24343.1"/>
    </source>
</evidence>
<dbReference type="AlphaFoldDB" id="A0A1F5B156"/>
<gene>
    <name evidence="2" type="ORF">A2Z10_01715</name>
</gene>
<dbReference type="Proteomes" id="UP000176639">
    <property type="component" value="Unassembled WGS sequence"/>
</dbReference>
<dbReference type="Pfam" id="PF09136">
    <property type="entry name" value="Glucodextran_B"/>
    <property type="match status" value="1"/>
</dbReference>
<comment type="caution">
    <text evidence="2">The sequence shown here is derived from an EMBL/GenBank/DDBJ whole genome shotgun (WGS) entry which is preliminary data.</text>
</comment>
<feature type="transmembrane region" description="Helical" evidence="1">
    <location>
        <begin position="12"/>
        <end position="31"/>
    </location>
</feature>
<dbReference type="EMBL" id="MEYI01000005">
    <property type="protein sequence ID" value="OGD24343.1"/>
    <property type="molecule type" value="Genomic_DNA"/>
</dbReference>
<sequence length="119" mass="13460">MRTNRFTITPRTIRVFALALLWIGIGAYFGWHVYNLFRAPTLVVENPPRDIITQETSLSISGYAQKESEVTVNGNHVDTRKDGSFHDDIALENGMNILEVRAVNKFGNESVVARRVVKQ</sequence>
<proteinExistence type="predicted"/>
<keyword evidence="1" id="KW-1133">Transmembrane helix</keyword>
<keyword evidence="1" id="KW-0812">Transmembrane</keyword>
<evidence type="ECO:0000256" key="1">
    <source>
        <dbReference type="SAM" id="Phobius"/>
    </source>
</evidence>